<dbReference type="OrthoDB" id="9787732at2"/>
<evidence type="ECO:0000256" key="2">
    <source>
        <dbReference type="ARBA" id="ARBA00022692"/>
    </source>
</evidence>
<dbReference type="AlphaFoldDB" id="B4VNK7"/>
<feature type="transmembrane region" description="Helical" evidence="5">
    <location>
        <begin position="35"/>
        <end position="60"/>
    </location>
</feature>
<dbReference type="Pfam" id="PF06271">
    <property type="entry name" value="RDD"/>
    <property type="match status" value="1"/>
</dbReference>
<dbReference type="GO" id="GO:0016020">
    <property type="term" value="C:membrane"/>
    <property type="evidence" value="ECO:0007669"/>
    <property type="project" value="UniProtKB-SubCell"/>
</dbReference>
<keyword evidence="8" id="KW-1185">Reference proteome</keyword>
<dbReference type="STRING" id="118168.MC7420_4790"/>
<sequence>MRFFNRITLQTPESVELEFTLAGIGNRAYALLIDYIVWGLILIIFLIAWVFLSIQFIDVIEDLIGSDTQLELWLVSIQLLISFFIYVGYFVFFETLWQGQTPGKRYVKIRVIRDDGRPARLQQATLRALLRPVDDLFFMGVFFIALGKREKRIGDWVAGTVVIQEEQPLTAANVSVSESATTLANQLQTQADLSRLLPDDFAVIREYLQRRDGMTAEARTQLSRQLATQVKDIISLENVPQKVTANVFLEAVYLAYQQQSSSRYSG</sequence>
<keyword evidence="4 5" id="KW-0472">Membrane</keyword>
<gene>
    <name evidence="7" type="ORF">MC7420_4790</name>
</gene>
<evidence type="ECO:0000313" key="8">
    <source>
        <dbReference type="Proteomes" id="UP000003835"/>
    </source>
</evidence>
<evidence type="ECO:0000256" key="5">
    <source>
        <dbReference type="SAM" id="Phobius"/>
    </source>
</evidence>
<reference evidence="7 8" key="1">
    <citation type="submission" date="2008-07" db="EMBL/GenBank/DDBJ databases">
        <authorList>
            <person name="Tandeau de Marsac N."/>
            <person name="Ferriera S."/>
            <person name="Johnson J."/>
            <person name="Kravitz S."/>
            <person name="Beeson K."/>
            <person name="Sutton G."/>
            <person name="Rogers Y.-H."/>
            <person name="Friedman R."/>
            <person name="Frazier M."/>
            <person name="Venter J.C."/>
        </authorList>
    </citation>
    <scope>NUCLEOTIDE SEQUENCE [LARGE SCALE GENOMIC DNA]</scope>
    <source>
        <strain evidence="7 8">PCC 7420</strain>
    </source>
</reference>
<dbReference type="InterPro" id="IPR010432">
    <property type="entry name" value="RDD"/>
</dbReference>
<dbReference type="PANTHER" id="PTHR38480">
    <property type="entry name" value="SLR0254 PROTEIN"/>
    <property type="match status" value="1"/>
</dbReference>
<evidence type="ECO:0000256" key="3">
    <source>
        <dbReference type="ARBA" id="ARBA00022989"/>
    </source>
</evidence>
<dbReference type="HOGENOM" id="CLU_054176_1_0_3"/>
<dbReference type="EMBL" id="DS989846">
    <property type="protein sequence ID" value="EDX76534.1"/>
    <property type="molecule type" value="Genomic_DNA"/>
</dbReference>
<evidence type="ECO:0000259" key="6">
    <source>
        <dbReference type="Pfam" id="PF06271"/>
    </source>
</evidence>
<keyword evidence="3 5" id="KW-1133">Transmembrane helix</keyword>
<evidence type="ECO:0000313" key="7">
    <source>
        <dbReference type="EMBL" id="EDX76534.1"/>
    </source>
</evidence>
<accession>B4VNK7</accession>
<proteinExistence type="predicted"/>
<dbReference type="Proteomes" id="UP000003835">
    <property type="component" value="Unassembled WGS sequence"/>
</dbReference>
<dbReference type="eggNOG" id="COG1714">
    <property type="taxonomic scope" value="Bacteria"/>
</dbReference>
<keyword evidence="2 5" id="KW-0812">Transmembrane</keyword>
<feature type="transmembrane region" description="Helical" evidence="5">
    <location>
        <begin position="72"/>
        <end position="92"/>
    </location>
</feature>
<organism evidence="7 8">
    <name type="scientific">Coleofasciculus chthonoplastes PCC 7420</name>
    <dbReference type="NCBI Taxonomy" id="118168"/>
    <lineage>
        <taxon>Bacteria</taxon>
        <taxon>Bacillati</taxon>
        <taxon>Cyanobacteriota</taxon>
        <taxon>Cyanophyceae</taxon>
        <taxon>Coleofasciculales</taxon>
        <taxon>Coleofasciculaceae</taxon>
        <taxon>Coleofasciculus</taxon>
    </lineage>
</organism>
<dbReference type="RefSeq" id="WP_006100262.1">
    <property type="nucleotide sequence ID" value="NZ_DS989846.1"/>
</dbReference>
<dbReference type="PANTHER" id="PTHR38480:SF1">
    <property type="entry name" value="SLR0254 PROTEIN"/>
    <property type="match status" value="1"/>
</dbReference>
<evidence type="ECO:0000256" key="4">
    <source>
        <dbReference type="ARBA" id="ARBA00023136"/>
    </source>
</evidence>
<feature type="domain" description="RDD" evidence="6">
    <location>
        <begin position="21"/>
        <end position="159"/>
    </location>
</feature>
<protein>
    <submittedName>
        <fullName evidence="7">RDD family protein</fullName>
    </submittedName>
</protein>
<evidence type="ECO:0000256" key="1">
    <source>
        <dbReference type="ARBA" id="ARBA00004141"/>
    </source>
</evidence>
<name>B4VNK7_9CYAN</name>
<comment type="subcellular location">
    <subcellularLocation>
        <location evidence="1">Membrane</location>
        <topology evidence="1">Multi-pass membrane protein</topology>
    </subcellularLocation>
</comment>